<keyword evidence="9" id="KW-1185">Reference proteome</keyword>
<dbReference type="GeneID" id="27347896"/>
<dbReference type="InterPro" id="IPR006076">
    <property type="entry name" value="FAD-dep_OxRdtase"/>
</dbReference>
<dbReference type="GO" id="GO:0005737">
    <property type="term" value="C:cytoplasm"/>
    <property type="evidence" value="ECO:0007669"/>
    <property type="project" value="TreeGrafter"/>
</dbReference>
<evidence type="ECO:0000313" key="9">
    <source>
        <dbReference type="Proteomes" id="UP000054466"/>
    </source>
</evidence>
<dbReference type="Pfam" id="PF01266">
    <property type="entry name" value="DAO"/>
    <property type="match status" value="1"/>
</dbReference>
<dbReference type="Gene3D" id="3.40.50.720">
    <property type="entry name" value="NAD(P)-binding Rossmann-like Domain"/>
    <property type="match status" value="1"/>
</dbReference>
<evidence type="ECO:0000313" key="8">
    <source>
        <dbReference type="EMBL" id="KIW25536.1"/>
    </source>
</evidence>
<accession>A0A0D1ZCU2</accession>
<evidence type="ECO:0000256" key="3">
    <source>
        <dbReference type="ARBA" id="ARBA00022630"/>
    </source>
</evidence>
<dbReference type="STRING" id="569365.A0A0D1ZCU2"/>
<keyword evidence="4" id="KW-0274">FAD</keyword>
<dbReference type="InterPro" id="IPR023209">
    <property type="entry name" value="DAO"/>
</dbReference>
<protein>
    <recommendedName>
        <fullName evidence="7">FAD dependent oxidoreductase domain-containing protein</fullName>
    </recommendedName>
</protein>
<dbReference type="VEuPathDB" id="FungiDB:PV07_08702"/>
<gene>
    <name evidence="8" type="ORF">PV07_08702</name>
</gene>
<evidence type="ECO:0000259" key="7">
    <source>
        <dbReference type="Pfam" id="PF01266"/>
    </source>
</evidence>
<reference evidence="8 9" key="1">
    <citation type="submission" date="2015-01" db="EMBL/GenBank/DDBJ databases">
        <title>The Genome Sequence of Cladophialophora immunda CBS83496.</title>
        <authorList>
            <consortium name="The Broad Institute Genomics Platform"/>
            <person name="Cuomo C."/>
            <person name="de Hoog S."/>
            <person name="Gorbushina A."/>
            <person name="Stielow B."/>
            <person name="Teixiera M."/>
            <person name="Abouelleil A."/>
            <person name="Chapman S.B."/>
            <person name="Priest M."/>
            <person name="Young S.K."/>
            <person name="Wortman J."/>
            <person name="Nusbaum C."/>
            <person name="Birren B."/>
        </authorList>
    </citation>
    <scope>NUCLEOTIDE SEQUENCE [LARGE SCALE GENOMIC DNA]</scope>
    <source>
        <strain evidence="8 9">CBS 83496</strain>
    </source>
</reference>
<keyword evidence="3" id="KW-0285">Flavoprotein</keyword>
<dbReference type="PANTHER" id="PTHR11530:SF16">
    <property type="entry name" value="D-AMINO ACID OXIDASE (AFU_ORTHOLOGUE AFUA_5G11290)"/>
    <property type="match status" value="1"/>
</dbReference>
<dbReference type="OrthoDB" id="409956at2759"/>
<evidence type="ECO:0000256" key="6">
    <source>
        <dbReference type="SAM" id="MobiDB-lite"/>
    </source>
</evidence>
<dbReference type="SUPFAM" id="SSF54373">
    <property type="entry name" value="FAD-linked reductases, C-terminal domain"/>
    <property type="match status" value="1"/>
</dbReference>
<dbReference type="HOGENOM" id="CLU_144918_0_0_1"/>
<comment type="similarity">
    <text evidence="2">Belongs to the DAMOX/DASOX family.</text>
</comment>
<organism evidence="8 9">
    <name type="scientific">Cladophialophora immunda</name>
    <dbReference type="NCBI Taxonomy" id="569365"/>
    <lineage>
        <taxon>Eukaryota</taxon>
        <taxon>Fungi</taxon>
        <taxon>Dikarya</taxon>
        <taxon>Ascomycota</taxon>
        <taxon>Pezizomycotina</taxon>
        <taxon>Eurotiomycetes</taxon>
        <taxon>Chaetothyriomycetidae</taxon>
        <taxon>Chaetothyriales</taxon>
        <taxon>Herpotrichiellaceae</taxon>
        <taxon>Cladophialophora</taxon>
    </lineage>
</organism>
<evidence type="ECO:0000256" key="2">
    <source>
        <dbReference type="ARBA" id="ARBA00006730"/>
    </source>
</evidence>
<sequence length="116" mass="12575">MTRAAGGGTVLGGTYQKGNRNTQPEPELAERIMKRAVILCPSLTGGKGIEHLDVMRHSVGFRTCREGGTRIEKEQIDGLWVVHNYGHGSGGYQSSYSCAEEAVRAVHDAFGMRAKL</sequence>
<dbReference type="PANTHER" id="PTHR11530">
    <property type="entry name" value="D-AMINO ACID OXIDASE"/>
    <property type="match status" value="1"/>
</dbReference>
<evidence type="ECO:0000256" key="4">
    <source>
        <dbReference type="ARBA" id="ARBA00022827"/>
    </source>
</evidence>
<dbReference type="Gene3D" id="3.30.9.10">
    <property type="entry name" value="D-Amino Acid Oxidase, subunit A, domain 2"/>
    <property type="match status" value="1"/>
</dbReference>
<keyword evidence="5" id="KW-0560">Oxidoreductase</keyword>
<dbReference type="GO" id="GO:0003884">
    <property type="term" value="F:D-amino-acid oxidase activity"/>
    <property type="evidence" value="ECO:0007669"/>
    <property type="project" value="InterPro"/>
</dbReference>
<dbReference type="GO" id="GO:0071949">
    <property type="term" value="F:FAD binding"/>
    <property type="evidence" value="ECO:0007669"/>
    <property type="project" value="InterPro"/>
</dbReference>
<dbReference type="AlphaFoldDB" id="A0A0D1ZCU2"/>
<evidence type="ECO:0000256" key="5">
    <source>
        <dbReference type="ARBA" id="ARBA00023002"/>
    </source>
</evidence>
<feature type="compositionally biased region" description="Gly residues" evidence="6">
    <location>
        <begin position="1"/>
        <end position="11"/>
    </location>
</feature>
<proteinExistence type="inferred from homology"/>
<dbReference type="Proteomes" id="UP000054466">
    <property type="component" value="Unassembled WGS sequence"/>
</dbReference>
<evidence type="ECO:0000256" key="1">
    <source>
        <dbReference type="ARBA" id="ARBA00001974"/>
    </source>
</evidence>
<feature type="region of interest" description="Disordered" evidence="6">
    <location>
        <begin position="1"/>
        <end position="25"/>
    </location>
</feature>
<dbReference type="GO" id="GO:0019478">
    <property type="term" value="P:D-amino acid catabolic process"/>
    <property type="evidence" value="ECO:0007669"/>
    <property type="project" value="TreeGrafter"/>
</dbReference>
<feature type="domain" description="FAD dependent oxidoreductase" evidence="7">
    <location>
        <begin position="4"/>
        <end position="103"/>
    </location>
</feature>
<dbReference type="RefSeq" id="XP_016245752.1">
    <property type="nucleotide sequence ID" value="XM_016395896.1"/>
</dbReference>
<comment type="cofactor">
    <cofactor evidence="1">
        <name>FAD</name>
        <dbReference type="ChEBI" id="CHEBI:57692"/>
    </cofactor>
</comment>
<name>A0A0D1ZCU2_9EURO</name>
<dbReference type="EMBL" id="KN847044">
    <property type="protein sequence ID" value="KIW25536.1"/>
    <property type="molecule type" value="Genomic_DNA"/>
</dbReference>